<feature type="repeat" description="WD" evidence="4">
    <location>
        <begin position="519"/>
        <end position="544"/>
    </location>
</feature>
<dbReference type="VEuPathDB" id="TriTrypDB:TCSYLVIO_003372"/>
<keyword evidence="3" id="KW-0689">Ribosomal protein</keyword>
<dbReference type="VEuPathDB" id="TriTrypDB:C3747_104g119"/>
<dbReference type="VEuPathDB" id="TriTrypDB:TcCLB.506835.90"/>
<dbReference type="GO" id="GO:0008569">
    <property type="term" value="F:minus-end-directed microtubule motor activity"/>
    <property type="evidence" value="ECO:0007669"/>
    <property type="project" value="InterPro"/>
</dbReference>
<dbReference type="InterPro" id="IPR015943">
    <property type="entry name" value="WD40/YVTN_repeat-like_dom_sf"/>
</dbReference>
<dbReference type="VEuPathDB" id="TriTrypDB:TcCL_ESM01008"/>
<gene>
    <name evidence="6" type="ORF">C3747_104g119</name>
</gene>
<dbReference type="VEuPathDB" id="TriTrypDB:TcBrA4_0027450"/>
<dbReference type="Proteomes" id="UP000246078">
    <property type="component" value="Unassembled WGS sequence"/>
</dbReference>
<dbReference type="VEuPathDB" id="TriTrypDB:Tc_MARK_2090"/>
<dbReference type="VEuPathDB" id="TriTrypDB:C4B63_18g151"/>
<evidence type="ECO:0000256" key="2">
    <source>
        <dbReference type="ARBA" id="ARBA00022737"/>
    </source>
</evidence>
<dbReference type="PROSITE" id="PS00678">
    <property type="entry name" value="WD_REPEATS_1"/>
    <property type="match status" value="1"/>
</dbReference>
<dbReference type="Pfam" id="PF03028">
    <property type="entry name" value="Dynein_heavy"/>
    <property type="match status" value="1"/>
</dbReference>
<dbReference type="VEuPathDB" id="TriTrypDB:TcG_00964"/>
<dbReference type="InterPro" id="IPR001680">
    <property type="entry name" value="WD40_rpt"/>
</dbReference>
<dbReference type="VEuPathDB" id="TriTrypDB:ECC02_000345"/>
<evidence type="ECO:0000259" key="5">
    <source>
        <dbReference type="Pfam" id="PF03028"/>
    </source>
</evidence>
<dbReference type="PROSITE" id="PS50082">
    <property type="entry name" value="WD_REPEATS_2"/>
    <property type="match status" value="1"/>
</dbReference>
<dbReference type="VEuPathDB" id="TriTrypDB:TcYC6_0098780"/>
<dbReference type="InterPro" id="IPR019775">
    <property type="entry name" value="WD40_repeat_CS"/>
</dbReference>
<keyword evidence="3" id="KW-0687">Ribonucleoprotein</keyword>
<protein>
    <recommendedName>
        <fullName evidence="5">Dynein heavy chain region D6 P-loop domain-containing protein</fullName>
    </recommendedName>
</protein>
<dbReference type="PANTHER" id="PTHR19848:SF8">
    <property type="entry name" value="F-BOX AND WD REPEAT DOMAIN CONTAINING 7"/>
    <property type="match status" value="1"/>
</dbReference>
<dbReference type="InterPro" id="IPR036322">
    <property type="entry name" value="WD40_repeat_dom_sf"/>
</dbReference>
<dbReference type="VEuPathDB" id="TriTrypDB:BCY84_01176"/>
<dbReference type="InterPro" id="IPR004273">
    <property type="entry name" value="Dynein_heavy_D6_P-loop"/>
</dbReference>
<dbReference type="AlphaFoldDB" id="A0A2V2WEW9"/>
<dbReference type="VEuPathDB" id="TriTrypDB:TCDM_02083"/>
<keyword evidence="1 4" id="KW-0853">WD repeat</keyword>
<evidence type="ECO:0000313" key="7">
    <source>
        <dbReference type="Proteomes" id="UP000246078"/>
    </source>
</evidence>
<feature type="domain" description="Dynein heavy chain region D6 P-loop" evidence="5">
    <location>
        <begin position="133"/>
        <end position="244"/>
    </location>
</feature>
<evidence type="ECO:0000313" key="6">
    <source>
        <dbReference type="EMBL" id="PWV07180.1"/>
    </source>
</evidence>
<dbReference type="EMBL" id="PRFC01000104">
    <property type="protein sequence ID" value="PWV07180.1"/>
    <property type="molecule type" value="Genomic_DNA"/>
</dbReference>
<dbReference type="GO" id="GO:0007018">
    <property type="term" value="P:microtubule-based movement"/>
    <property type="evidence" value="ECO:0007669"/>
    <property type="project" value="InterPro"/>
</dbReference>
<sequence>MSICVTATPRQFLEDVLFGANNEVISIKNKDSSPLARVMRGMILSSINGAPVGRADDEQRNRRNMGGELLLLFVPGASEEPDEFDLNSGDDEDSNFHQQKVSIGVANHEDVSTFPRSTDVLLDAAEKAGPGKCIIIMSEGVNPGYAIGVSAERASCTVLYINAVARLKTRQSLAQTAEIFTKSLQKGLWIYIEQATKSISLLRKLAECITEAQLEGTIHSKARVFLMCEPHPHFPEALLKGSVTLRSTLRCDDGEVYLDNDLLESRVGNSVVRGAAQPAVDAMPDIKGGRRRVKISHEVSIVPLEKNTFLELSQSANPALERETATGEGITRFAKYIFSANEKFISLCKVKEGRYAVGTTGGYVLILDVDGLPLIQFRPHKACVWDVAFASPYDFATACEDWTSSIFNYSLAGQEVSATSVLSLHGDVFAVTYANPEDPQSAVLSGGLPASVYVLHSDRQTSSLIPVGVSTQAMRSTQRGYALIGGGNGACSLIDPVSCSVLETTTRHQRKVPAVASFGSMAVTGGFDKMLRVWDVRSSLRMVNERAMAEVITAVSISDKYVAACSGSDLIVWDLRRLGTPLATKQRAWKDLTRGLIIDEDVVITASADGVARFWSVGAMGNV</sequence>
<keyword evidence="2" id="KW-0677">Repeat</keyword>
<dbReference type="Pfam" id="PF00400">
    <property type="entry name" value="WD40"/>
    <property type="match status" value="1"/>
</dbReference>
<evidence type="ECO:0000256" key="3">
    <source>
        <dbReference type="ARBA" id="ARBA00022980"/>
    </source>
</evidence>
<accession>A0A2V2WEW9</accession>
<dbReference type="Gene3D" id="3.40.50.300">
    <property type="entry name" value="P-loop containing nucleotide triphosphate hydrolases"/>
    <property type="match status" value="1"/>
</dbReference>
<reference evidence="6 7" key="1">
    <citation type="journal article" date="2018" name="Microb. Genom.">
        <title>Expanding an expanded genome: long-read sequencing of Trypanosoma cruzi.</title>
        <authorList>
            <person name="Berna L."/>
            <person name="Rodriguez M."/>
            <person name="Chiribao M.L."/>
            <person name="Parodi-Talice A."/>
            <person name="Pita S."/>
            <person name="Rijo G."/>
            <person name="Alvarez-Valin F."/>
            <person name="Robello C."/>
        </authorList>
    </citation>
    <scope>NUCLEOTIDE SEQUENCE [LARGE SCALE GENOMIC DNA]</scope>
    <source>
        <strain evidence="6 7">TCC</strain>
    </source>
</reference>
<proteinExistence type="predicted"/>
<dbReference type="SMART" id="SM00320">
    <property type="entry name" value="WD40"/>
    <property type="match status" value="4"/>
</dbReference>
<dbReference type="InterPro" id="IPR027417">
    <property type="entry name" value="P-loop_NTPase"/>
</dbReference>
<organism evidence="6 7">
    <name type="scientific">Trypanosoma cruzi</name>
    <dbReference type="NCBI Taxonomy" id="5693"/>
    <lineage>
        <taxon>Eukaryota</taxon>
        <taxon>Discoba</taxon>
        <taxon>Euglenozoa</taxon>
        <taxon>Kinetoplastea</taxon>
        <taxon>Metakinetoplastina</taxon>
        <taxon>Trypanosomatida</taxon>
        <taxon>Trypanosomatidae</taxon>
        <taxon>Trypanosoma</taxon>
        <taxon>Schizotrypanum</taxon>
    </lineage>
</organism>
<dbReference type="VEuPathDB" id="TriTrypDB:TcCLB.506945.40"/>
<dbReference type="VEuPathDB" id="TriTrypDB:C4B63_18g152"/>
<dbReference type="GO" id="GO:0030286">
    <property type="term" value="C:dynein complex"/>
    <property type="evidence" value="ECO:0007669"/>
    <property type="project" value="InterPro"/>
</dbReference>
<dbReference type="PANTHER" id="PTHR19848">
    <property type="entry name" value="WD40 REPEAT PROTEIN"/>
    <property type="match status" value="1"/>
</dbReference>
<evidence type="ECO:0000256" key="4">
    <source>
        <dbReference type="PROSITE-ProRule" id="PRU00221"/>
    </source>
</evidence>
<dbReference type="GO" id="GO:0005840">
    <property type="term" value="C:ribosome"/>
    <property type="evidence" value="ECO:0007669"/>
    <property type="project" value="UniProtKB-KW"/>
</dbReference>
<comment type="caution">
    <text evidence="6">The sequence shown here is derived from an EMBL/GenBank/DDBJ whole genome shotgun (WGS) entry which is preliminary data.</text>
</comment>
<evidence type="ECO:0000256" key="1">
    <source>
        <dbReference type="ARBA" id="ARBA00022574"/>
    </source>
</evidence>
<dbReference type="OrthoDB" id="10255630at2759"/>
<dbReference type="SMR" id="A0A2V2WEW9"/>
<dbReference type="SUPFAM" id="SSF50978">
    <property type="entry name" value="WD40 repeat-like"/>
    <property type="match status" value="1"/>
</dbReference>
<dbReference type="Gene3D" id="2.130.10.10">
    <property type="entry name" value="YVTN repeat-like/Quinoprotein amine dehydrogenase"/>
    <property type="match status" value="2"/>
</dbReference>
<name>A0A2V2WEW9_TRYCR</name>